<comment type="caution">
    <text evidence="1">The sequence shown here is derived from an EMBL/GenBank/DDBJ whole genome shotgun (WGS) entry which is preliminary data.</text>
</comment>
<evidence type="ECO:0000313" key="1">
    <source>
        <dbReference type="EMBL" id="KKL05226.1"/>
    </source>
</evidence>
<sequence>TAHCQCKAMVGDKIAAEAEIKFMLVDDEMV</sequence>
<gene>
    <name evidence="1" type="ORF">LCGC14_2608190</name>
</gene>
<dbReference type="AlphaFoldDB" id="A0A0F9CHS6"/>
<protein>
    <submittedName>
        <fullName evidence="1">Uncharacterized protein</fullName>
    </submittedName>
</protein>
<accession>A0A0F9CHS6</accession>
<feature type="non-terminal residue" evidence="1">
    <location>
        <position position="1"/>
    </location>
</feature>
<reference evidence="1" key="1">
    <citation type="journal article" date="2015" name="Nature">
        <title>Complex archaea that bridge the gap between prokaryotes and eukaryotes.</title>
        <authorList>
            <person name="Spang A."/>
            <person name="Saw J.H."/>
            <person name="Jorgensen S.L."/>
            <person name="Zaremba-Niedzwiedzka K."/>
            <person name="Martijn J."/>
            <person name="Lind A.E."/>
            <person name="van Eijk R."/>
            <person name="Schleper C."/>
            <person name="Guy L."/>
            <person name="Ettema T.J."/>
        </authorList>
    </citation>
    <scope>NUCLEOTIDE SEQUENCE</scope>
</reference>
<dbReference type="EMBL" id="LAZR01044206">
    <property type="protein sequence ID" value="KKL05226.1"/>
    <property type="molecule type" value="Genomic_DNA"/>
</dbReference>
<name>A0A0F9CHS6_9ZZZZ</name>
<organism evidence="1">
    <name type="scientific">marine sediment metagenome</name>
    <dbReference type="NCBI Taxonomy" id="412755"/>
    <lineage>
        <taxon>unclassified sequences</taxon>
        <taxon>metagenomes</taxon>
        <taxon>ecological metagenomes</taxon>
    </lineage>
</organism>
<proteinExistence type="predicted"/>